<keyword evidence="1" id="KW-0614">Plasmid</keyword>
<organism evidence="1">
    <name type="scientific">Escherichia coli</name>
    <dbReference type="NCBI Taxonomy" id="562"/>
    <lineage>
        <taxon>Bacteria</taxon>
        <taxon>Pseudomonadati</taxon>
        <taxon>Pseudomonadota</taxon>
        <taxon>Gammaproteobacteria</taxon>
        <taxon>Enterobacterales</taxon>
        <taxon>Enterobacteriaceae</taxon>
        <taxon>Escherichia</taxon>
    </lineage>
</organism>
<accession>A0A343J0T5</accession>
<geneLocation type="plasmid" evidence="1">
    <name>pIncHI2-MU3</name>
</geneLocation>
<proteinExistence type="predicted"/>
<sequence length="31" mass="3717">MEYQMYNSYAWLHPVFDNDSNYIRNNGGGFL</sequence>
<gene>
    <name evidence="1" type="ORF">ECSA44_05760</name>
</gene>
<protein>
    <submittedName>
        <fullName evidence="1">Uncharacterized protein</fullName>
    </submittedName>
</protein>
<name>A0A343J0T5_ECOLX</name>
<dbReference type="AlphaFoldDB" id="A0A343J0T5"/>
<evidence type="ECO:0000313" key="1">
    <source>
        <dbReference type="EMBL" id="ASU05812.1"/>
    </source>
</evidence>
<reference evidence="1" key="1">
    <citation type="journal article" date="2018" name="ISME J.">
        <title>Dissemination and persistence of extended-spectrum cephalosporin-resistance encoding IncI1-blaCTXM-1 plasmid among Escherichia coli in pigs.</title>
        <authorList>
            <person name="Abraham S."/>
            <person name="Kirkwood R.N."/>
            <person name="Laird T."/>
            <person name="Saputra S."/>
            <person name="Mitchell T."/>
            <person name="Singh M."/>
            <person name="Linn B."/>
            <person name="Abraham R.J."/>
            <person name="Pang S."/>
            <person name="Gordon D.M."/>
            <person name="Trott D.J."/>
            <person name="O'Dea M."/>
        </authorList>
    </citation>
    <scope>NUCLEOTIDE SEQUENCE</scope>
    <source>
        <strain evidence="1">6/14/6b</strain>
        <plasmid evidence="1">pIncHI2-MU3</plasmid>
    </source>
</reference>
<dbReference type="EMBL" id="MF174859">
    <property type="protein sequence ID" value="ASU05812.1"/>
    <property type="molecule type" value="Genomic_DNA"/>
</dbReference>